<dbReference type="PANTHER" id="PTHR28055">
    <property type="entry name" value="ALTERED INHERITANCE OF MITOCHONDRIA PROTEIN 41, MITOCHONDRIAL"/>
    <property type="match status" value="1"/>
</dbReference>
<comment type="subcellular location">
    <subcellularLocation>
        <location evidence="1">Mitochondrion</location>
    </subcellularLocation>
</comment>
<gene>
    <name evidence="1" type="primary">AIM41</name>
    <name evidence="2" type="ORF">PODCO_304510</name>
</gene>
<accession>A0ABY6S660</accession>
<dbReference type="Pfam" id="PF09424">
    <property type="entry name" value="YqeY"/>
    <property type="match status" value="1"/>
</dbReference>
<keyword evidence="3" id="KW-1185">Reference proteome</keyword>
<dbReference type="SUPFAM" id="SSF89095">
    <property type="entry name" value="GatB/YqeY motif"/>
    <property type="match status" value="1"/>
</dbReference>
<reference evidence="2" key="1">
    <citation type="submission" date="2018-02" db="EMBL/GenBank/DDBJ databases">
        <authorList>
            <person name="Silar P."/>
        </authorList>
    </citation>
    <scope>NUCLEOTIDE SEQUENCE [LARGE SCALE GENOMIC DNA]</scope>
    <source>
        <strain evidence="2">T</strain>
    </source>
</reference>
<dbReference type="Gene3D" id="1.10.1510.10">
    <property type="entry name" value="Uncharacterised protein YqeY/AIM41 PF09424, N-terminal domain"/>
    <property type="match status" value="1"/>
</dbReference>
<evidence type="ECO:0000313" key="3">
    <source>
        <dbReference type="Proteomes" id="UP000280685"/>
    </source>
</evidence>
<sequence length="306" mass="33990">MVPYAHFLEHIHTFCHFISDVHQGTRAMADLSHLQRDVLAHWGTKIHLQRGCGQQLAASPSVTAGVHDRVDPPWQQQRQPKKIKHKIFTSRQRQQQAKMAARLPSSLLRSAVCRPSPSLRQSSTWLSSASLRASYSTEAPPSPLYAKIREDLKGAMRAKDTNRLTVLRAVMAATLNASKTDKPIKTDVQLVDLLRKMARKSQDAVTEFKAAGREDLIEKEEIQQNIIEEYTAQSSVKEVGKEEIEQLITKVAQELIAAGTTDAKALRGAVTARVMGKELKDAAVAVEKKEITQMIGEISQKLAESS</sequence>
<organism evidence="2 3">
    <name type="scientific">Podospora comata</name>
    <dbReference type="NCBI Taxonomy" id="48703"/>
    <lineage>
        <taxon>Eukaryota</taxon>
        <taxon>Fungi</taxon>
        <taxon>Dikarya</taxon>
        <taxon>Ascomycota</taxon>
        <taxon>Pezizomycotina</taxon>
        <taxon>Sordariomycetes</taxon>
        <taxon>Sordariomycetidae</taxon>
        <taxon>Sordariales</taxon>
        <taxon>Podosporaceae</taxon>
        <taxon>Podospora</taxon>
    </lineage>
</organism>
<dbReference type="PANTHER" id="PTHR28055:SF1">
    <property type="entry name" value="ALTERED INHERITANCE OF MITOCHONDRIA PROTEIN 41, MITOCHONDRIAL"/>
    <property type="match status" value="1"/>
</dbReference>
<evidence type="ECO:0000313" key="2">
    <source>
        <dbReference type="EMBL" id="VBB77071.1"/>
    </source>
</evidence>
<dbReference type="EMBL" id="LR026966">
    <property type="protein sequence ID" value="VBB77071.1"/>
    <property type="molecule type" value="Genomic_DNA"/>
</dbReference>
<dbReference type="InterPro" id="IPR019004">
    <property type="entry name" value="YqeY/Aim41"/>
</dbReference>
<dbReference type="InterPro" id="IPR042184">
    <property type="entry name" value="YqeY/Aim41_N"/>
</dbReference>
<name>A0ABY6S660_PODCO</name>
<evidence type="ECO:0000256" key="1">
    <source>
        <dbReference type="RuleBase" id="RU365099"/>
    </source>
</evidence>
<protein>
    <recommendedName>
        <fullName evidence="1">Altered inheritance of mitochondria protein 41</fullName>
    </recommendedName>
</protein>
<dbReference type="InterPro" id="IPR003789">
    <property type="entry name" value="Asn/Gln_tRNA_amidoTrase-B-like"/>
</dbReference>
<dbReference type="Proteomes" id="UP000280685">
    <property type="component" value="Chromosome 3"/>
</dbReference>
<proteinExistence type="inferred from homology"/>
<comment type="similarity">
    <text evidence="1">Belongs to the AIM41 family.</text>
</comment>
<keyword evidence="1" id="KW-0496">Mitochondrion</keyword>